<keyword evidence="2" id="KW-1185">Reference proteome</keyword>
<evidence type="ECO:0000313" key="1">
    <source>
        <dbReference type="EMBL" id="QDV26362.1"/>
    </source>
</evidence>
<name>A0A518GCN6_9BACT</name>
<dbReference type="Proteomes" id="UP000318017">
    <property type="component" value="Chromosome"/>
</dbReference>
<reference evidence="1 2" key="1">
    <citation type="submission" date="2019-02" db="EMBL/GenBank/DDBJ databases">
        <title>Deep-cultivation of Planctomycetes and their phenomic and genomic characterization uncovers novel biology.</title>
        <authorList>
            <person name="Wiegand S."/>
            <person name="Jogler M."/>
            <person name="Boedeker C."/>
            <person name="Pinto D."/>
            <person name="Vollmers J."/>
            <person name="Rivas-Marin E."/>
            <person name="Kohn T."/>
            <person name="Peeters S.H."/>
            <person name="Heuer A."/>
            <person name="Rast P."/>
            <person name="Oberbeckmann S."/>
            <person name="Bunk B."/>
            <person name="Jeske O."/>
            <person name="Meyerdierks A."/>
            <person name="Storesund J.E."/>
            <person name="Kallscheuer N."/>
            <person name="Luecker S."/>
            <person name="Lage O.M."/>
            <person name="Pohl T."/>
            <person name="Merkel B.J."/>
            <person name="Hornburger P."/>
            <person name="Mueller R.-W."/>
            <person name="Bruemmer F."/>
            <person name="Labrenz M."/>
            <person name="Spormann A.M."/>
            <person name="Op den Camp H."/>
            <person name="Overmann J."/>
            <person name="Amann R."/>
            <person name="Jetten M.S.M."/>
            <person name="Mascher T."/>
            <person name="Medema M.H."/>
            <person name="Devos D.P."/>
            <person name="Kaster A.-K."/>
            <person name="Ovreas L."/>
            <person name="Rohde M."/>
            <person name="Galperin M.Y."/>
            <person name="Jogler C."/>
        </authorList>
    </citation>
    <scope>NUCLEOTIDE SEQUENCE [LARGE SCALE GENOMIC DNA]</scope>
    <source>
        <strain evidence="1 2">Q31a</strain>
    </source>
</reference>
<dbReference type="EMBL" id="CP036298">
    <property type="protein sequence ID" value="QDV26362.1"/>
    <property type="molecule type" value="Genomic_DNA"/>
</dbReference>
<evidence type="ECO:0000313" key="2">
    <source>
        <dbReference type="Proteomes" id="UP000318017"/>
    </source>
</evidence>
<dbReference type="RefSeq" id="WP_145082456.1">
    <property type="nucleotide sequence ID" value="NZ_CP036298.1"/>
</dbReference>
<protein>
    <submittedName>
        <fullName evidence="1">Uncharacterized protein</fullName>
    </submittedName>
</protein>
<proteinExistence type="predicted"/>
<sequence>MPQDSETGRQGLENGYNHADAIGALLRANRLSNSSNEFDWNGSRVVIKTGSSAVVTRAALERVDAVVYGEATAQGWTIYRVEPRAFDENSIQSQSSNHNENYRLVRRAQIREIGEPVVLADL</sequence>
<gene>
    <name evidence="1" type="ORF">Q31a_47360</name>
</gene>
<dbReference type="AlphaFoldDB" id="A0A518GCN6"/>
<organism evidence="1 2">
    <name type="scientific">Aureliella helgolandensis</name>
    <dbReference type="NCBI Taxonomy" id="2527968"/>
    <lineage>
        <taxon>Bacteria</taxon>
        <taxon>Pseudomonadati</taxon>
        <taxon>Planctomycetota</taxon>
        <taxon>Planctomycetia</taxon>
        <taxon>Pirellulales</taxon>
        <taxon>Pirellulaceae</taxon>
        <taxon>Aureliella</taxon>
    </lineage>
</organism>
<accession>A0A518GCN6</accession>
<dbReference type="KEGG" id="ahel:Q31a_47360"/>